<dbReference type="InterPro" id="IPR015422">
    <property type="entry name" value="PyrdxlP-dep_Trfase_small"/>
</dbReference>
<dbReference type="SUPFAM" id="SSF46785">
    <property type="entry name" value="Winged helix' DNA-binding domain"/>
    <property type="match status" value="1"/>
</dbReference>
<dbReference type="Gene3D" id="3.90.1150.10">
    <property type="entry name" value="Aspartate Aminotransferase, domain 1"/>
    <property type="match status" value="1"/>
</dbReference>
<dbReference type="CDD" id="cd07377">
    <property type="entry name" value="WHTH_GntR"/>
    <property type="match status" value="1"/>
</dbReference>
<keyword evidence="7" id="KW-0808">Transferase</keyword>
<dbReference type="InterPro" id="IPR036388">
    <property type="entry name" value="WH-like_DNA-bd_sf"/>
</dbReference>
<keyword evidence="8" id="KW-1185">Reference proteome</keyword>
<dbReference type="InterPro" id="IPR000524">
    <property type="entry name" value="Tscrpt_reg_HTH_GntR"/>
</dbReference>
<keyword evidence="2" id="KW-0663">Pyridoxal phosphate</keyword>
<dbReference type="EMBL" id="JADKNH010000002">
    <property type="protein sequence ID" value="MBF4692454.1"/>
    <property type="molecule type" value="Genomic_DNA"/>
</dbReference>
<evidence type="ECO:0000256" key="5">
    <source>
        <dbReference type="ARBA" id="ARBA00023163"/>
    </source>
</evidence>
<comment type="caution">
    <text evidence="7">The sequence shown here is derived from an EMBL/GenBank/DDBJ whole genome shotgun (WGS) entry which is preliminary data.</text>
</comment>
<dbReference type="PANTHER" id="PTHR46577:SF2">
    <property type="entry name" value="TRANSCRIPTIONAL REGULATORY PROTEIN"/>
    <property type="match status" value="1"/>
</dbReference>
<dbReference type="Proteomes" id="UP000614200">
    <property type="component" value="Unassembled WGS sequence"/>
</dbReference>
<dbReference type="InterPro" id="IPR051446">
    <property type="entry name" value="HTH_trans_reg/aminotransferase"/>
</dbReference>
<dbReference type="InterPro" id="IPR015424">
    <property type="entry name" value="PyrdxlP-dep_Trfase"/>
</dbReference>
<dbReference type="InterPro" id="IPR036390">
    <property type="entry name" value="WH_DNA-bd_sf"/>
</dbReference>
<dbReference type="Gene3D" id="3.40.640.10">
    <property type="entry name" value="Type I PLP-dependent aspartate aminotransferase-like (Major domain)"/>
    <property type="match status" value="1"/>
</dbReference>
<evidence type="ECO:0000256" key="3">
    <source>
        <dbReference type="ARBA" id="ARBA00023015"/>
    </source>
</evidence>
<evidence type="ECO:0000259" key="6">
    <source>
        <dbReference type="PROSITE" id="PS50949"/>
    </source>
</evidence>
<dbReference type="PANTHER" id="PTHR46577">
    <property type="entry name" value="HTH-TYPE TRANSCRIPTIONAL REGULATORY PROTEIN GABR"/>
    <property type="match status" value="1"/>
</dbReference>
<feature type="domain" description="HTH gntR-type" evidence="6">
    <location>
        <begin position="14"/>
        <end position="82"/>
    </location>
</feature>
<dbReference type="InterPro" id="IPR004839">
    <property type="entry name" value="Aminotransferase_I/II_large"/>
</dbReference>
<comment type="similarity">
    <text evidence="1">In the C-terminal section; belongs to the class-I pyridoxal-phosphate-dependent aminotransferase family.</text>
</comment>
<keyword evidence="7" id="KW-0032">Aminotransferase</keyword>
<protein>
    <submittedName>
        <fullName evidence="7">PLP-dependent aminotransferase family protein</fullName>
    </submittedName>
</protein>
<dbReference type="SMART" id="SM00345">
    <property type="entry name" value="HTH_GNTR"/>
    <property type="match status" value="1"/>
</dbReference>
<sequence length="485" mass="55141">MAQIHWKPDKQSLVPMHKQIFDFIKDKIALGDWSIGNRLPTQMEMANAFDVNRSTVLEAYEALKAEGLIESKKSAGTIIVNNTWSVLASKAPPNWEKYIESGYQKPNLNVIKIINELNLDSKMIRLGAGELAPEMSPVQYMKSIYDHLLMDVNYMGYEEEKGLLQLRVEVCKYLKPMGIDVNPNKVLIVSGVLQALHLISMGILRRGATLLTEQATYIQSLTLFESHGINFTGVAMDGEGLIVADLLRKASVKKPELLYTIPSFQNPTGVLMSVKRRKAILSLCEKERLPIIEDDTYRELWLDEEPPAPIKAGDKNETVLYMGSISKSLSAGMRVGWIVGSERVINRLADIKMQTDYGSSSISQWMCYEFLAKGYYQSFIKSLRHELKIKRDFTLKILDQYFSDIATWQKPAGGFYIWLTLNKNIQMYRLFESCYRQGVVINPGNIYDVSSNKNIRISFSYASLQDLEQGLMILARMIKLNLSNR</sequence>
<evidence type="ECO:0000313" key="8">
    <source>
        <dbReference type="Proteomes" id="UP000614200"/>
    </source>
</evidence>
<dbReference type="GO" id="GO:0008483">
    <property type="term" value="F:transaminase activity"/>
    <property type="evidence" value="ECO:0007669"/>
    <property type="project" value="UniProtKB-KW"/>
</dbReference>
<keyword evidence="5" id="KW-0804">Transcription</keyword>
<dbReference type="SUPFAM" id="SSF53383">
    <property type="entry name" value="PLP-dependent transferases"/>
    <property type="match status" value="1"/>
</dbReference>
<organism evidence="7 8">
    <name type="scientific">Fusibacter ferrireducens</name>
    <dbReference type="NCBI Taxonomy" id="2785058"/>
    <lineage>
        <taxon>Bacteria</taxon>
        <taxon>Bacillati</taxon>
        <taxon>Bacillota</taxon>
        <taxon>Clostridia</taxon>
        <taxon>Eubacteriales</taxon>
        <taxon>Eubacteriales Family XII. Incertae Sedis</taxon>
        <taxon>Fusibacter</taxon>
    </lineage>
</organism>
<dbReference type="Pfam" id="PF00155">
    <property type="entry name" value="Aminotran_1_2"/>
    <property type="match status" value="1"/>
</dbReference>
<gene>
    <name evidence="7" type="ORF">ISU02_04965</name>
</gene>
<dbReference type="PROSITE" id="PS50949">
    <property type="entry name" value="HTH_GNTR"/>
    <property type="match status" value="1"/>
</dbReference>
<dbReference type="Pfam" id="PF00392">
    <property type="entry name" value="GntR"/>
    <property type="match status" value="1"/>
</dbReference>
<proteinExistence type="inferred from homology"/>
<dbReference type="CDD" id="cd00609">
    <property type="entry name" value="AAT_like"/>
    <property type="match status" value="1"/>
</dbReference>
<evidence type="ECO:0000256" key="4">
    <source>
        <dbReference type="ARBA" id="ARBA00023125"/>
    </source>
</evidence>
<dbReference type="PRINTS" id="PR00035">
    <property type="entry name" value="HTHGNTR"/>
</dbReference>
<evidence type="ECO:0000256" key="2">
    <source>
        <dbReference type="ARBA" id="ARBA00022898"/>
    </source>
</evidence>
<name>A0ABR9ZPW2_9FIRM</name>
<keyword evidence="3" id="KW-0805">Transcription regulation</keyword>
<dbReference type="InterPro" id="IPR015421">
    <property type="entry name" value="PyrdxlP-dep_Trfase_major"/>
</dbReference>
<reference evidence="7 8" key="1">
    <citation type="submission" date="2020-11" db="EMBL/GenBank/DDBJ databases">
        <title>Fusibacter basophilias sp. nov.</title>
        <authorList>
            <person name="Qiu D."/>
        </authorList>
    </citation>
    <scope>NUCLEOTIDE SEQUENCE [LARGE SCALE GENOMIC DNA]</scope>
    <source>
        <strain evidence="7 8">Q10-2</strain>
    </source>
</reference>
<evidence type="ECO:0000256" key="1">
    <source>
        <dbReference type="ARBA" id="ARBA00005384"/>
    </source>
</evidence>
<accession>A0ABR9ZPW2</accession>
<keyword evidence="4" id="KW-0238">DNA-binding</keyword>
<evidence type="ECO:0000313" key="7">
    <source>
        <dbReference type="EMBL" id="MBF4692454.1"/>
    </source>
</evidence>
<dbReference type="Gene3D" id="1.10.10.10">
    <property type="entry name" value="Winged helix-like DNA-binding domain superfamily/Winged helix DNA-binding domain"/>
    <property type="match status" value="1"/>
</dbReference>